<evidence type="ECO:0000313" key="1">
    <source>
        <dbReference type="EMBL" id="KKR51013.1"/>
    </source>
</evidence>
<dbReference type="Gene3D" id="3.40.1260.10">
    <property type="entry name" value="DsrEFH-like"/>
    <property type="match status" value="1"/>
</dbReference>
<comment type="caution">
    <text evidence="1">The sequence shown here is derived from an EMBL/GenBank/DDBJ whole genome shotgun (WGS) entry which is preliminary data.</text>
</comment>
<dbReference type="AlphaFoldDB" id="A0A0G0REY8"/>
<gene>
    <name evidence="1" type="ORF">UT84_C0003G0008</name>
</gene>
<dbReference type="Proteomes" id="UP000034531">
    <property type="component" value="Unassembled WGS sequence"/>
</dbReference>
<dbReference type="Pfam" id="PF02635">
    <property type="entry name" value="DsrE"/>
    <property type="match status" value="1"/>
</dbReference>
<accession>A0A0G0REY8</accession>
<proteinExistence type="predicted"/>
<dbReference type="InterPro" id="IPR027396">
    <property type="entry name" value="DsrEFH-like"/>
</dbReference>
<dbReference type="InterPro" id="IPR003787">
    <property type="entry name" value="Sulphur_relay_DsrE/F-like"/>
</dbReference>
<dbReference type="EMBL" id="LBYI01000003">
    <property type="protein sequence ID" value="KKR51013.1"/>
    <property type="molecule type" value="Genomic_DNA"/>
</dbReference>
<sequence length="130" mass="14521">MALFQTWARVDVGEGMDFDILSFMKLVVILSSSNAETNWNALRIANLAIKKGDEVDIFLLGEGVEYLKFSSDKFDIQKQVDAFLESDRAKITACGTCLEIRGKDSGKACPVGNLEDWYRLIAESDKVLTF</sequence>
<protein>
    <submittedName>
        <fullName evidence="1">Uncharacterized protein</fullName>
    </submittedName>
</protein>
<name>A0A0G0REY8_9BACT</name>
<dbReference type="SUPFAM" id="SSF75169">
    <property type="entry name" value="DsrEFH-like"/>
    <property type="match status" value="1"/>
</dbReference>
<evidence type="ECO:0000313" key="2">
    <source>
        <dbReference type="Proteomes" id="UP000034531"/>
    </source>
</evidence>
<reference evidence="1 2" key="1">
    <citation type="journal article" date="2015" name="Nature">
        <title>rRNA introns, odd ribosomes, and small enigmatic genomes across a large radiation of phyla.</title>
        <authorList>
            <person name="Brown C.T."/>
            <person name="Hug L.A."/>
            <person name="Thomas B.C."/>
            <person name="Sharon I."/>
            <person name="Castelle C.J."/>
            <person name="Singh A."/>
            <person name="Wilkins M.J."/>
            <person name="Williams K.H."/>
            <person name="Banfield J.F."/>
        </authorList>
    </citation>
    <scope>NUCLEOTIDE SEQUENCE [LARGE SCALE GENOMIC DNA]</scope>
</reference>
<organism evidence="1 2">
    <name type="scientific">Candidatus Curtissbacteria bacterium GW2011_GWA1_40_16</name>
    <dbReference type="NCBI Taxonomy" id="1618405"/>
    <lineage>
        <taxon>Bacteria</taxon>
        <taxon>Candidatus Curtissiibacteriota</taxon>
    </lineage>
</organism>